<protein>
    <submittedName>
        <fullName evidence="2">Uncharacterized protein</fullName>
    </submittedName>
</protein>
<reference evidence="2" key="2">
    <citation type="submission" date="2022-06" db="UniProtKB">
        <authorList>
            <consortium name="EnsemblMetazoa"/>
        </authorList>
    </citation>
    <scope>IDENTIFICATION</scope>
    <source>
        <strain evidence="2">PS312</strain>
    </source>
</reference>
<organism evidence="2 3">
    <name type="scientific">Pristionchus pacificus</name>
    <name type="common">Parasitic nematode worm</name>
    <dbReference type="NCBI Taxonomy" id="54126"/>
    <lineage>
        <taxon>Eukaryota</taxon>
        <taxon>Metazoa</taxon>
        <taxon>Ecdysozoa</taxon>
        <taxon>Nematoda</taxon>
        <taxon>Chromadorea</taxon>
        <taxon>Rhabditida</taxon>
        <taxon>Rhabditina</taxon>
        <taxon>Diplogasteromorpha</taxon>
        <taxon>Diplogasteroidea</taxon>
        <taxon>Neodiplogasteridae</taxon>
        <taxon>Pristionchus</taxon>
    </lineage>
</organism>
<reference evidence="3" key="1">
    <citation type="journal article" date="2008" name="Nat. Genet.">
        <title>The Pristionchus pacificus genome provides a unique perspective on nematode lifestyle and parasitism.</title>
        <authorList>
            <person name="Dieterich C."/>
            <person name="Clifton S.W."/>
            <person name="Schuster L.N."/>
            <person name="Chinwalla A."/>
            <person name="Delehaunty K."/>
            <person name="Dinkelacker I."/>
            <person name="Fulton L."/>
            <person name="Fulton R."/>
            <person name="Godfrey J."/>
            <person name="Minx P."/>
            <person name="Mitreva M."/>
            <person name="Roeseler W."/>
            <person name="Tian H."/>
            <person name="Witte H."/>
            <person name="Yang S.P."/>
            <person name="Wilson R.K."/>
            <person name="Sommer R.J."/>
        </authorList>
    </citation>
    <scope>NUCLEOTIDE SEQUENCE [LARGE SCALE GENOMIC DNA]</scope>
    <source>
        <strain evidence="3">PS312</strain>
    </source>
</reference>
<sequence>SAPEALQLCPLPSSHVDYYRPIGSRREEGWQARMRVSSRRLSTLPSSLLPSRLLPTNWIETKRGMAGKDESFPLTSSLPSSLSSSSSSSSMRSSDRLFFTRLSVVCRSIPSSHYNIDGTREGILYY</sequence>
<proteinExistence type="predicted"/>
<accession>A0A8R1Z1R6</accession>
<keyword evidence="3" id="KW-1185">Reference proteome</keyword>
<feature type="compositionally biased region" description="Low complexity" evidence="1">
    <location>
        <begin position="72"/>
        <end position="92"/>
    </location>
</feature>
<dbReference type="AlphaFoldDB" id="A0A2A6CZ66"/>
<dbReference type="EnsemblMetazoa" id="PPA38844.1">
    <property type="protein sequence ID" value="PPA38844.1"/>
    <property type="gene ID" value="WBGene00277213"/>
</dbReference>
<dbReference type="Proteomes" id="UP000005239">
    <property type="component" value="Unassembled WGS sequence"/>
</dbReference>
<evidence type="ECO:0000313" key="3">
    <source>
        <dbReference type="Proteomes" id="UP000005239"/>
    </source>
</evidence>
<accession>A0A2A6CZ66</accession>
<evidence type="ECO:0000256" key="1">
    <source>
        <dbReference type="SAM" id="MobiDB-lite"/>
    </source>
</evidence>
<feature type="region of interest" description="Disordered" evidence="1">
    <location>
        <begin position="69"/>
        <end position="94"/>
    </location>
</feature>
<name>A0A2A6CZ66_PRIPA</name>
<evidence type="ECO:0000313" key="2">
    <source>
        <dbReference type="EnsemblMetazoa" id="PPA38844.1"/>
    </source>
</evidence>
<gene>
    <name evidence="2" type="primary">WBGene00277213</name>
</gene>